<dbReference type="AlphaFoldDB" id="A0A3D9BBF2"/>
<sequence length="277" mass="31115">MKIHALPFLLLLLALAVPSLSFGQNKAVPEELKRKISSGYQADKLVLNRNDQKASTELSNMSNLFLFSKKPKLQDVKEPTATDPVILPDWIANKKYVTQNVDALKYEPTLLVGGLVKLYANGSFDVYTVTWNVSDSNYSPELSQIQKPTNFYEQTFDSKTRFNSDFLIGGVSIADDEMVKATYIESNYVNLKKYDTEKLKNLRDYIKGIPGADLKDWAIIRGVVILDCTNSKSSKVTADANVKASWISANGSFYQQKGNTNNYRLISIDLENLFLVQ</sequence>
<accession>A0A3D9BBF2</accession>
<protein>
    <submittedName>
        <fullName evidence="2">Uncharacterized protein</fullName>
    </submittedName>
</protein>
<reference evidence="2 3" key="1">
    <citation type="journal article" date="2004" name="Emerg. Infect. Dis.">
        <title>Amoebae-resisting bacteria isolated from human nasal swabs by amoebal coculture.</title>
        <authorList>
            <person name="Greub G."/>
            <person name="La Scola B."/>
            <person name="Raoult D."/>
        </authorList>
    </citation>
    <scope>NUCLEOTIDE SEQUENCE [LARGE SCALE GENOMIC DNA]</scope>
    <source>
        <strain evidence="2 3">CCUG 51329</strain>
    </source>
</reference>
<comment type="caution">
    <text evidence="2">The sequence shown here is derived from an EMBL/GenBank/DDBJ whole genome shotgun (WGS) entry which is preliminary data.</text>
</comment>
<gene>
    <name evidence="2" type="ORF">DRF68_09100</name>
</gene>
<dbReference type="EMBL" id="QNVU01000014">
    <property type="protein sequence ID" value="REC50642.1"/>
    <property type="molecule type" value="Genomic_DNA"/>
</dbReference>
<evidence type="ECO:0000313" key="3">
    <source>
        <dbReference type="Proteomes" id="UP000256924"/>
    </source>
</evidence>
<keyword evidence="3" id="KW-1185">Reference proteome</keyword>
<dbReference type="Proteomes" id="UP000256924">
    <property type="component" value="Unassembled WGS sequence"/>
</dbReference>
<evidence type="ECO:0000256" key="1">
    <source>
        <dbReference type="SAM" id="SignalP"/>
    </source>
</evidence>
<proteinExistence type="predicted"/>
<dbReference type="RefSeq" id="WP_116098445.1">
    <property type="nucleotide sequence ID" value="NZ_QNVU01000014.1"/>
</dbReference>
<feature type="signal peptide" evidence="1">
    <location>
        <begin position="1"/>
        <end position="23"/>
    </location>
</feature>
<evidence type="ECO:0000313" key="2">
    <source>
        <dbReference type="EMBL" id="REC50642.1"/>
    </source>
</evidence>
<organism evidence="2 3">
    <name type="scientific">Candidatus Chryseobacterium massiliense</name>
    <dbReference type="NCBI Taxonomy" id="204089"/>
    <lineage>
        <taxon>Bacteria</taxon>
        <taxon>Pseudomonadati</taxon>
        <taxon>Bacteroidota</taxon>
        <taxon>Flavobacteriia</taxon>
        <taxon>Flavobacteriales</taxon>
        <taxon>Weeksellaceae</taxon>
        <taxon>Chryseobacterium group</taxon>
        <taxon>Chryseobacterium</taxon>
    </lineage>
</organism>
<keyword evidence="1" id="KW-0732">Signal</keyword>
<feature type="chain" id="PRO_5017643428" evidence="1">
    <location>
        <begin position="24"/>
        <end position="277"/>
    </location>
</feature>
<name>A0A3D9BBF2_9FLAO</name>